<feature type="transmembrane region" description="Helical" evidence="2">
    <location>
        <begin position="6"/>
        <end position="23"/>
    </location>
</feature>
<protein>
    <submittedName>
        <fullName evidence="3">Uncharacterized protein</fullName>
    </submittedName>
</protein>
<evidence type="ECO:0000256" key="2">
    <source>
        <dbReference type="SAM" id="Phobius"/>
    </source>
</evidence>
<sequence length="388" mass="41618">MEAFASILHLLVGFLLLGILIDIGGEVVCIVRATLIVILTYLASFTFADVLCLLSIVDPQVFAVGSATLPPMVIEDISTVAVYEGPPRFSDPSDSIKALINFLTVTSLVSTVAGARNDSGPETKVIAPAFNPVVVVQYLDIVVSLISQQGSLLPAHAHRMTTFMAPLFMAPSLYLARDLSLELTQEQHLALVSISKFSRTLGEGHLKLALPHPTAKSEPGPRSLPFDVSALFRGQPLPMLSEEDLEFWWNGRTTEAEQPIGGPIDMGDLNTVCIPARTVPVSGPFPSISEARIGVRPRRELPPRPFIPAPTAPAAVLDVLFAVVPHARMSVVRSPHKAPRIAARRQPQMHTAGAPQGSFKWSTKSGVPLMEALGVGSVKLGVVYTLPQ</sequence>
<reference evidence="3 4" key="1">
    <citation type="submission" date="2019-01" db="EMBL/GenBank/DDBJ databases">
        <title>Genome sequencing of the rare red list fungi Fomitopsis rosea.</title>
        <authorList>
            <person name="Buettner E."/>
            <person name="Kellner H."/>
        </authorList>
    </citation>
    <scope>NUCLEOTIDE SEQUENCE [LARGE SCALE GENOMIC DNA]</scope>
    <source>
        <strain evidence="3 4">DSM 105464</strain>
    </source>
</reference>
<dbReference type="EMBL" id="SEKV01000861">
    <property type="protein sequence ID" value="TFY53166.1"/>
    <property type="molecule type" value="Genomic_DNA"/>
</dbReference>
<dbReference type="AlphaFoldDB" id="A0A4Y9XSR1"/>
<feature type="region of interest" description="Disordered" evidence="1">
    <location>
        <begin position="335"/>
        <end position="358"/>
    </location>
</feature>
<keyword evidence="2" id="KW-0472">Membrane</keyword>
<evidence type="ECO:0000313" key="4">
    <source>
        <dbReference type="Proteomes" id="UP000298390"/>
    </source>
</evidence>
<evidence type="ECO:0000313" key="3">
    <source>
        <dbReference type="EMBL" id="TFY53166.1"/>
    </source>
</evidence>
<dbReference type="Proteomes" id="UP000298390">
    <property type="component" value="Unassembled WGS sequence"/>
</dbReference>
<keyword evidence="2" id="KW-0812">Transmembrane</keyword>
<proteinExistence type="predicted"/>
<organism evidence="3 4">
    <name type="scientific">Rhodofomes roseus</name>
    <dbReference type="NCBI Taxonomy" id="34475"/>
    <lineage>
        <taxon>Eukaryota</taxon>
        <taxon>Fungi</taxon>
        <taxon>Dikarya</taxon>
        <taxon>Basidiomycota</taxon>
        <taxon>Agaricomycotina</taxon>
        <taxon>Agaricomycetes</taxon>
        <taxon>Polyporales</taxon>
        <taxon>Rhodofomes</taxon>
    </lineage>
</organism>
<feature type="transmembrane region" description="Helical" evidence="2">
    <location>
        <begin position="35"/>
        <end position="57"/>
    </location>
</feature>
<keyword evidence="2" id="KW-1133">Transmembrane helix</keyword>
<accession>A0A4Y9XSR1</accession>
<comment type="caution">
    <text evidence="3">The sequence shown here is derived from an EMBL/GenBank/DDBJ whole genome shotgun (WGS) entry which is preliminary data.</text>
</comment>
<gene>
    <name evidence="3" type="ORF">EVJ58_g9596</name>
</gene>
<name>A0A4Y9XSR1_9APHY</name>
<evidence type="ECO:0000256" key="1">
    <source>
        <dbReference type="SAM" id="MobiDB-lite"/>
    </source>
</evidence>